<keyword evidence="2" id="KW-1185">Reference proteome</keyword>
<gene>
    <name evidence="1" type="ORF">QAD02_006030</name>
</gene>
<accession>A0ACC2N0V5</accession>
<sequence length="375" mass="42170">MASTYASYFARATTLTILFVLFYSPASSIPNIEFRYDNKSKRSIAPTDDIFSLPLEESIDIVISQNFMTVTDYYNQPVKVCKDGYKGFPPNCTRRQDRSSCQYSTSCLDSEACIRGICGNPCEGIICGDSADCVVQGHNPKCLCQKGFSGNPFDKCFPKTEDAVRKQPVCRTEGESCGVDKTCQLKGGLLQCLCSPSDSNMTPDCRMRPLIPNSYCFVPDDCPNHQMCVKEKCRNPCDNVTCGMNAECFVKDHEPVCLCKNGFKGDPYLWCETTKLENNCSPNPCNEAVSKCEMPNVDDDWPVCTCEKPELCTALAKFKECRDDSECPNLSACIDWHCRDPCIINSCDSDEFCVVHEQKPYCSDYRLLNLRRWKH</sequence>
<dbReference type="Proteomes" id="UP001239111">
    <property type="component" value="Chromosome 4"/>
</dbReference>
<organism evidence="1 2">
    <name type="scientific">Eretmocerus hayati</name>
    <dbReference type="NCBI Taxonomy" id="131215"/>
    <lineage>
        <taxon>Eukaryota</taxon>
        <taxon>Metazoa</taxon>
        <taxon>Ecdysozoa</taxon>
        <taxon>Arthropoda</taxon>
        <taxon>Hexapoda</taxon>
        <taxon>Insecta</taxon>
        <taxon>Pterygota</taxon>
        <taxon>Neoptera</taxon>
        <taxon>Endopterygota</taxon>
        <taxon>Hymenoptera</taxon>
        <taxon>Apocrita</taxon>
        <taxon>Proctotrupomorpha</taxon>
        <taxon>Chalcidoidea</taxon>
        <taxon>Aphelinidae</taxon>
        <taxon>Aphelininae</taxon>
        <taxon>Eretmocerus</taxon>
    </lineage>
</organism>
<dbReference type="EMBL" id="CM056744">
    <property type="protein sequence ID" value="KAJ8664368.1"/>
    <property type="molecule type" value="Genomic_DNA"/>
</dbReference>
<evidence type="ECO:0000313" key="2">
    <source>
        <dbReference type="Proteomes" id="UP001239111"/>
    </source>
</evidence>
<evidence type="ECO:0000313" key="1">
    <source>
        <dbReference type="EMBL" id="KAJ8664368.1"/>
    </source>
</evidence>
<reference evidence="1" key="1">
    <citation type="submission" date="2023-04" db="EMBL/GenBank/DDBJ databases">
        <title>A chromosome-level genome assembly of the parasitoid wasp Eretmocerus hayati.</title>
        <authorList>
            <person name="Zhong Y."/>
            <person name="Liu S."/>
            <person name="Liu Y."/>
        </authorList>
    </citation>
    <scope>NUCLEOTIDE SEQUENCE</scope>
    <source>
        <strain evidence="1">ZJU_SS_LIU_2023</strain>
    </source>
</reference>
<comment type="caution">
    <text evidence="1">The sequence shown here is derived from an EMBL/GenBank/DDBJ whole genome shotgun (WGS) entry which is preliminary data.</text>
</comment>
<name>A0ACC2N0V5_9HYME</name>
<proteinExistence type="predicted"/>
<protein>
    <submittedName>
        <fullName evidence="1">Uncharacterized protein</fullName>
    </submittedName>
</protein>